<comment type="similarity">
    <text evidence="1 5">Belongs to the peptidase S8 family.</text>
</comment>
<keyword evidence="6" id="KW-1133">Transmembrane helix</keyword>
<dbReference type="EMBL" id="BOQP01000035">
    <property type="protein sequence ID" value="GIM78738.1"/>
    <property type="molecule type" value="Genomic_DNA"/>
</dbReference>
<gene>
    <name evidence="9" type="ORF">Aco04nite_61970</name>
</gene>
<evidence type="ECO:0000256" key="4">
    <source>
        <dbReference type="ARBA" id="ARBA00022825"/>
    </source>
</evidence>
<dbReference type="PANTHER" id="PTHR43399:SF4">
    <property type="entry name" value="CELL WALL-ASSOCIATED PROTEASE"/>
    <property type="match status" value="1"/>
</dbReference>
<feature type="signal peptide" evidence="7">
    <location>
        <begin position="1"/>
        <end position="31"/>
    </location>
</feature>
<dbReference type="AlphaFoldDB" id="A0A919SXA3"/>
<keyword evidence="2 5" id="KW-0645">Protease</keyword>
<dbReference type="SUPFAM" id="SSF52743">
    <property type="entry name" value="Subtilisin-like"/>
    <property type="match status" value="1"/>
</dbReference>
<feature type="active site" description="Charge relay system" evidence="5">
    <location>
        <position position="65"/>
    </location>
</feature>
<dbReference type="RefSeq" id="WP_213000729.1">
    <property type="nucleotide sequence ID" value="NZ_BAAATW010000001.1"/>
</dbReference>
<keyword evidence="10" id="KW-1185">Reference proteome</keyword>
<evidence type="ECO:0000313" key="9">
    <source>
        <dbReference type="EMBL" id="GIM78738.1"/>
    </source>
</evidence>
<evidence type="ECO:0000259" key="8">
    <source>
        <dbReference type="Pfam" id="PF00082"/>
    </source>
</evidence>
<proteinExistence type="inferred from homology"/>
<dbReference type="InterPro" id="IPR015500">
    <property type="entry name" value="Peptidase_S8_subtilisin-rel"/>
</dbReference>
<evidence type="ECO:0000313" key="10">
    <source>
        <dbReference type="Proteomes" id="UP000680865"/>
    </source>
</evidence>
<evidence type="ECO:0000256" key="1">
    <source>
        <dbReference type="ARBA" id="ARBA00011073"/>
    </source>
</evidence>
<name>A0A919SXA3_9ACTN</name>
<feature type="domain" description="Peptidase S8/S53" evidence="8">
    <location>
        <begin position="56"/>
        <end position="299"/>
    </location>
</feature>
<evidence type="ECO:0000256" key="7">
    <source>
        <dbReference type="SAM" id="SignalP"/>
    </source>
</evidence>
<dbReference type="InterPro" id="IPR006311">
    <property type="entry name" value="TAT_signal"/>
</dbReference>
<reference evidence="9" key="1">
    <citation type="submission" date="2021-03" db="EMBL/GenBank/DDBJ databases">
        <title>Whole genome shotgun sequence of Actinoplanes consettensis NBRC 14913.</title>
        <authorList>
            <person name="Komaki H."/>
            <person name="Tamura T."/>
        </authorList>
    </citation>
    <scope>NUCLEOTIDE SEQUENCE</scope>
    <source>
        <strain evidence="9">NBRC 14913</strain>
    </source>
</reference>
<keyword evidence="7" id="KW-0732">Signal</keyword>
<keyword evidence="6" id="KW-0472">Membrane</keyword>
<dbReference type="Pfam" id="PF00082">
    <property type="entry name" value="Peptidase_S8"/>
    <property type="match status" value="1"/>
</dbReference>
<keyword evidence="6" id="KW-0812">Transmembrane</keyword>
<keyword evidence="4 5" id="KW-0720">Serine protease</keyword>
<evidence type="ECO:0000256" key="6">
    <source>
        <dbReference type="SAM" id="Phobius"/>
    </source>
</evidence>
<dbReference type="PROSITE" id="PS51892">
    <property type="entry name" value="SUBTILASE"/>
    <property type="match status" value="1"/>
</dbReference>
<feature type="chain" id="PRO_5036696293" evidence="7">
    <location>
        <begin position="32"/>
        <end position="377"/>
    </location>
</feature>
<dbReference type="PROSITE" id="PS51318">
    <property type="entry name" value="TAT"/>
    <property type="match status" value="1"/>
</dbReference>
<dbReference type="GO" id="GO:0004252">
    <property type="term" value="F:serine-type endopeptidase activity"/>
    <property type="evidence" value="ECO:0007669"/>
    <property type="project" value="UniProtKB-UniRule"/>
</dbReference>
<dbReference type="Proteomes" id="UP000680865">
    <property type="component" value="Unassembled WGS sequence"/>
</dbReference>
<evidence type="ECO:0000256" key="2">
    <source>
        <dbReference type="ARBA" id="ARBA00022670"/>
    </source>
</evidence>
<dbReference type="GO" id="GO:0006508">
    <property type="term" value="P:proteolysis"/>
    <property type="evidence" value="ECO:0007669"/>
    <property type="project" value="UniProtKB-KW"/>
</dbReference>
<organism evidence="9 10">
    <name type="scientific">Winogradskya consettensis</name>
    <dbReference type="NCBI Taxonomy" id="113560"/>
    <lineage>
        <taxon>Bacteria</taxon>
        <taxon>Bacillati</taxon>
        <taxon>Actinomycetota</taxon>
        <taxon>Actinomycetes</taxon>
        <taxon>Micromonosporales</taxon>
        <taxon>Micromonosporaceae</taxon>
        <taxon>Winogradskya</taxon>
    </lineage>
</organism>
<comment type="caution">
    <text evidence="9">The sequence shown here is derived from an EMBL/GenBank/DDBJ whole genome shotgun (WGS) entry which is preliminary data.</text>
</comment>
<accession>A0A919SXA3</accession>
<feature type="transmembrane region" description="Helical" evidence="6">
    <location>
        <begin position="346"/>
        <end position="370"/>
    </location>
</feature>
<protein>
    <submittedName>
        <fullName evidence="9">Type VII secretion-associated serine protease</fullName>
    </submittedName>
</protein>
<evidence type="ECO:0000256" key="3">
    <source>
        <dbReference type="ARBA" id="ARBA00022801"/>
    </source>
</evidence>
<keyword evidence="3 5" id="KW-0378">Hydrolase</keyword>
<feature type="active site" description="Charge relay system" evidence="5">
    <location>
        <position position="99"/>
    </location>
</feature>
<evidence type="ECO:0000256" key="5">
    <source>
        <dbReference type="PROSITE-ProRule" id="PRU01240"/>
    </source>
</evidence>
<dbReference type="PANTHER" id="PTHR43399">
    <property type="entry name" value="SUBTILISIN-RELATED"/>
    <property type="match status" value="1"/>
</dbReference>
<dbReference type="Gene3D" id="3.40.50.200">
    <property type="entry name" value="Peptidase S8/S53 domain"/>
    <property type="match status" value="1"/>
</dbReference>
<dbReference type="PROSITE" id="PS00136">
    <property type="entry name" value="SUBTILASE_ASP"/>
    <property type="match status" value="1"/>
</dbReference>
<dbReference type="InterPro" id="IPR000209">
    <property type="entry name" value="Peptidase_S8/S53_dom"/>
</dbReference>
<sequence>MKHLPRLAWLRGAAALVTLLAVTLTAAPAHAAESVREQQWFWEPMKLDQAHRISQGSGVVVGVLDTGLDRTNIDLKGATLPGQDTVSDKAPDNFDEVHHGTAMAGIIAGRGHGADGLDGVVGIAPQAKVMPLNPIDDPLYTGQAIRWATAHGAKIINMSFAIRPSDSLHAAIRDARAAGVLLVASAGNGANGNVAEYPAAYPEVLAVASLGRDNKVLGNSTYGPQVDLSAPGDKIPGPIPGNKYGLETGTSSASAIVSGAAALIWSEYPDLTVDEVEARLLGTVTDRGAKGRDDHYGLGQLNLMAALTGAQPPVTAEPVKPSASAQHSAFAAPTPLKPVDRGLPGWLFLVAVAVVLLIIVALIVSVVLLARRRRRTA</sequence>
<dbReference type="InterPro" id="IPR023827">
    <property type="entry name" value="Peptidase_S8_Asp-AS"/>
</dbReference>
<dbReference type="InterPro" id="IPR051048">
    <property type="entry name" value="Peptidase_S8/S53_subtilisin"/>
</dbReference>
<dbReference type="PRINTS" id="PR00723">
    <property type="entry name" value="SUBTILISIN"/>
</dbReference>
<feature type="active site" description="Charge relay system" evidence="5">
    <location>
        <position position="251"/>
    </location>
</feature>
<dbReference type="InterPro" id="IPR036852">
    <property type="entry name" value="Peptidase_S8/S53_dom_sf"/>
</dbReference>